<dbReference type="InterPro" id="IPR036236">
    <property type="entry name" value="Znf_C2H2_sf"/>
</dbReference>
<dbReference type="GO" id="GO:0005634">
    <property type="term" value="C:nucleus"/>
    <property type="evidence" value="ECO:0007669"/>
    <property type="project" value="UniProtKB-SubCell"/>
</dbReference>
<keyword evidence="6" id="KW-0539">Nucleus</keyword>
<comment type="subcellular location">
    <subcellularLocation>
        <location evidence="1">Nucleus</location>
    </subcellularLocation>
</comment>
<reference evidence="7 8" key="1">
    <citation type="submission" date="2024-05" db="EMBL/GenBank/DDBJ databases">
        <authorList>
            <person name="Wallberg A."/>
        </authorList>
    </citation>
    <scope>NUCLEOTIDE SEQUENCE [LARGE SCALE GENOMIC DNA]</scope>
</reference>
<dbReference type="PANTHER" id="PTHR24381">
    <property type="entry name" value="ZINC FINGER PROTEIN"/>
    <property type="match status" value="1"/>
</dbReference>
<dbReference type="GO" id="GO:0000977">
    <property type="term" value="F:RNA polymerase II transcription regulatory region sequence-specific DNA binding"/>
    <property type="evidence" value="ECO:0007669"/>
    <property type="project" value="TreeGrafter"/>
</dbReference>
<dbReference type="Proteomes" id="UP001497623">
    <property type="component" value="Unassembled WGS sequence"/>
</dbReference>
<evidence type="ECO:0000313" key="8">
    <source>
        <dbReference type="Proteomes" id="UP001497623"/>
    </source>
</evidence>
<name>A0AAV2SNQ3_MEGNR</name>
<evidence type="ECO:0000313" key="7">
    <source>
        <dbReference type="EMBL" id="CAL4221069.1"/>
    </source>
</evidence>
<keyword evidence="3" id="KW-0677">Repeat</keyword>
<dbReference type="GO" id="GO:0000981">
    <property type="term" value="F:DNA-binding transcription factor activity, RNA polymerase II-specific"/>
    <property type="evidence" value="ECO:0007669"/>
    <property type="project" value="TreeGrafter"/>
</dbReference>
<evidence type="ECO:0000256" key="4">
    <source>
        <dbReference type="ARBA" id="ARBA00022771"/>
    </source>
</evidence>
<dbReference type="GO" id="GO:0008270">
    <property type="term" value="F:zinc ion binding"/>
    <property type="evidence" value="ECO:0007669"/>
    <property type="project" value="UniProtKB-KW"/>
</dbReference>
<dbReference type="SUPFAM" id="SSF57667">
    <property type="entry name" value="beta-beta-alpha zinc fingers"/>
    <property type="match status" value="2"/>
</dbReference>
<sequence>MDKIRTNNGSHVYVETMKDIASIETLYDNTGPSQASAGDFDYNMDMKVEQNYINRKEYLCCHCNKYFDLNGIIEEHTRIQTVNVTYQCSFCCKHFACKRNSTLGKPLSYIAQGGKHLITHIQDKPFKCIQCCRDLAQITMLVQRQICTQKNNLVKNMNTCPEKKKYQCNQCG</sequence>
<keyword evidence="4" id="KW-0863">Zinc-finger</keyword>
<protein>
    <recommendedName>
        <fullName evidence="9">C2H2-type domain-containing protein</fullName>
    </recommendedName>
</protein>
<comment type="caution">
    <text evidence="7">The sequence shown here is derived from an EMBL/GenBank/DDBJ whole genome shotgun (WGS) entry which is preliminary data.</text>
</comment>
<evidence type="ECO:0000256" key="5">
    <source>
        <dbReference type="ARBA" id="ARBA00022833"/>
    </source>
</evidence>
<evidence type="ECO:0000256" key="3">
    <source>
        <dbReference type="ARBA" id="ARBA00022737"/>
    </source>
</evidence>
<gene>
    <name evidence="7" type="ORF">MNOR_LOCUS39078</name>
</gene>
<dbReference type="AlphaFoldDB" id="A0AAV2SNQ3"/>
<evidence type="ECO:0008006" key="9">
    <source>
        <dbReference type="Google" id="ProtNLM"/>
    </source>
</evidence>
<keyword evidence="5" id="KW-0862">Zinc</keyword>
<evidence type="ECO:0000256" key="1">
    <source>
        <dbReference type="ARBA" id="ARBA00004123"/>
    </source>
</evidence>
<evidence type="ECO:0000256" key="2">
    <source>
        <dbReference type="ARBA" id="ARBA00022723"/>
    </source>
</evidence>
<dbReference type="Gene3D" id="3.30.160.60">
    <property type="entry name" value="Classic Zinc Finger"/>
    <property type="match status" value="1"/>
</dbReference>
<dbReference type="EMBL" id="CAXKWB010096642">
    <property type="protein sequence ID" value="CAL4221069.1"/>
    <property type="molecule type" value="Genomic_DNA"/>
</dbReference>
<keyword evidence="8" id="KW-1185">Reference proteome</keyword>
<accession>A0AAV2SNQ3</accession>
<feature type="non-terminal residue" evidence="7">
    <location>
        <position position="172"/>
    </location>
</feature>
<organism evidence="7 8">
    <name type="scientific">Meganyctiphanes norvegica</name>
    <name type="common">Northern krill</name>
    <name type="synonym">Thysanopoda norvegica</name>
    <dbReference type="NCBI Taxonomy" id="48144"/>
    <lineage>
        <taxon>Eukaryota</taxon>
        <taxon>Metazoa</taxon>
        <taxon>Ecdysozoa</taxon>
        <taxon>Arthropoda</taxon>
        <taxon>Crustacea</taxon>
        <taxon>Multicrustacea</taxon>
        <taxon>Malacostraca</taxon>
        <taxon>Eumalacostraca</taxon>
        <taxon>Eucarida</taxon>
        <taxon>Euphausiacea</taxon>
        <taxon>Euphausiidae</taxon>
        <taxon>Meganyctiphanes</taxon>
    </lineage>
</organism>
<dbReference type="PANTHER" id="PTHR24381:SF393">
    <property type="entry name" value="CHROMATIN-LINKED ADAPTOR FOR MSL PROTEINS, ISOFORM B"/>
    <property type="match status" value="1"/>
</dbReference>
<proteinExistence type="predicted"/>
<evidence type="ECO:0000256" key="6">
    <source>
        <dbReference type="ARBA" id="ARBA00023242"/>
    </source>
</evidence>
<keyword evidence="2" id="KW-0479">Metal-binding</keyword>